<comment type="caution">
    <text evidence="1">The sequence shown here is derived from an EMBL/GenBank/DDBJ whole genome shotgun (WGS) entry which is preliminary data.</text>
</comment>
<evidence type="ECO:0000313" key="2">
    <source>
        <dbReference type="Proteomes" id="UP000798488"/>
    </source>
</evidence>
<dbReference type="AlphaFoldDB" id="A0A9D2WP34"/>
<sequence>MLDETEFWKRQEAEHTVVILQTVPNLKAHYVQLLQEWVDIAGQAVLINTEQKNKRVTTGWLSLVCHSLDMQLIYKLMEM</sequence>
<gene>
    <name evidence="1" type="ORF">SPSYN_02261</name>
</gene>
<dbReference type="SUPFAM" id="SSF158430">
    <property type="entry name" value="Bacillus cereus metalloprotein-like"/>
    <property type="match status" value="1"/>
</dbReference>
<dbReference type="Proteomes" id="UP000798488">
    <property type="component" value="Unassembled WGS sequence"/>
</dbReference>
<keyword evidence="2" id="KW-1185">Reference proteome</keyword>
<accession>A0A9D2WP34</accession>
<organism evidence="1 2">
    <name type="scientific">Sporotomaculum syntrophicum</name>
    <dbReference type="NCBI Taxonomy" id="182264"/>
    <lineage>
        <taxon>Bacteria</taxon>
        <taxon>Bacillati</taxon>
        <taxon>Bacillota</taxon>
        <taxon>Clostridia</taxon>
        <taxon>Eubacteriales</taxon>
        <taxon>Desulfallaceae</taxon>
        <taxon>Sporotomaculum</taxon>
    </lineage>
</organism>
<protein>
    <submittedName>
        <fullName evidence="1">Uncharacterized protein</fullName>
    </submittedName>
</protein>
<dbReference type="Gene3D" id="1.20.1260.120">
    <property type="entry name" value="Protein of unknown function DUF2935"/>
    <property type="match status" value="1"/>
</dbReference>
<proteinExistence type="predicted"/>
<dbReference type="EMBL" id="LSRS01000005">
    <property type="protein sequence ID" value="KAF1084483.1"/>
    <property type="molecule type" value="Genomic_DNA"/>
</dbReference>
<dbReference type="RefSeq" id="WP_161822566.1">
    <property type="nucleotide sequence ID" value="NZ_LSRS01000005.1"/>
</dbReference>
<dbReference type="OrthoDB" id="2734401at2"/>
<reference evidence="1" key="1">
    <citation type="submission" date="2016-02" db="EMBL/GenBank/DDBJ databases">
        <title>Draft Genome Sequence of Sporotomaculum syntrophicum Strain FB, a Syntrophic Benzoate Degrader.</title>
        <authorList>
            <person name="Nobu M.K."/>
            <person name="Narihiro T."/>
            <person name="Qiu Y.-L."/>
            <person name="Ohashi A."/>
            <person name="Liu W.-T."/>
            <person name="Yuji S."/>
        </authorList>
    </citation>
    <scope>NUCLEOTIDE SEQUENCE</scope>
    <source>
        <strain evidence="1">FB</strain>
    </source>
</reference>
<name>A0A9D2WP34_9FIRM</name>
<evidence type="ECO:0000313" key="1">
    <source>
        <dbReference type="EMBL" id="KAF1084483.1"/>
    </source>
</evidence>